<accession>A0A814U3U5</accession>
<feature type="region of interest" description="Disordered" evidence="1">
    <location>
        <begin position="1"/>
        <end position="20"/>
    </location>
</feature>
<dbReference type="EMBL" id="CAJNOQ010007465">
    <property type="protein sequence ID" value="CAF1169529.1"/>
    <property type="molecule type" value="Genomic_DNA"/>
</dbReference>
<evidence type="ECO:0000313" key="3">
    <source>
        <dbReference type="EMBL" id="CAF3933242.1"/>
    </source>
</evidence>
<evidence type="ECO:0000313" key="4">
    <source>
        <dbReference type="Proteomes" id="UP000663829"/>
    </source>
</evidence>
<dbReference type="EMBL" id="CAJOBC010007464">
    <property type="protein sequence ID" value="CAF3933242.1"/>
    <property type="molecule type" value="Genomic_DNA"/>
</dbReference>
<protein>
    <submittedName>
        <fullName evidence="2">Uncharacterized protein</fullName>
    </submittedName>
</protein>
<comment type="caution">
    <text evidence="2">The sequence shown here is derived from an EMBL/GenBank/DDBJ whole genome shotgun (WGS) entry which is preliminary data.</text>
</comment>
<name>A0A814U3U5_9BILA</name>
<gene>
    <name evidence="2" type="ORF">GPM918_LOCUS22106</name>
    <name evidence="3" type="ORF">SRO942_LOCUS22102</name>
</gene>
<proteinExistence type="predicted"/>
<evidence type="ECO:0000313" key="2">
    <source>
        <dbReference type="EMBL" id="CAF1169529.1"/>
    </source>
</evidence>
<keyword evidence="4" id="KW-1185">Reference proteome</keyword>
<dbReference type="Proteomes" id="UP000663829">
    <property type="component" value="Unassembled WGS sequence"/>
</dbReference>
<sequence length="208" mass="20261">MYSRHRHHRHAFPSSHRSHRFSTMRNYARPHYRRQSNLFYPPPNTFGVDPNQNKQGFWEKLGNFFTGLFSRNTNHVTPQYSGVGFVPYGGYSSPGTGGGIFHHSGVGGASSCSGGLGDFGGAASSCSGGNSGGDGGNSLGGSSCGGSGGGGGGSCGSGGGGGGSCGSGGGGGGSCGGGGGGGSCGGAGGGSGKVLKLRHTVFLATGIN</sequence>
<reference evidence="2" key="1">
    <citation type="submission" date="2021-02" db="EMBL/GenBank/DDBJ databases">
        <authorList>
            <person name="Nowell W R."/>
        </authorList>
    </citation>
    <scope>NUCLEOTIDE SEQUENCE</scope>
</reference>
<dbReference type="Proteomes" id="UP000681722">
    <property type="component" value="Unassembled WGS sequence"/>
</dbReference>
<evidence type="ECO:0000256" key="1">
    <source>
        <dbReference type="SAM" id="MobiDB-lite"/>
    </source>
</evidence>
<dbReference type="AlphaFoldDB" id="A0A814U3U5"/>
<organism evidence="2 4">
    <name type="scientific">Didymodactylos carnosus</name>
    <dbReference type="NCBI Taxonomy" id="1234261"/>
    <lineage>
        <taxon>Eukaryota</taxon>
        <taxon>Metazoa</taxon>
        <taxon>Spiralia</taxon>
        <taxon>Gnathifera</taxon>
        <taxon>Rotifera</taxon>
        <taxon>Eurotatoria</taxon>
        <taxon>Bdelloidea</taxon>
        <taxon>Philodinida</taxon>
        <taxon>Philodinidae</taxon>
        <taxon>Didymodactylos</taxon>
    </lineage>
</organism>